<dbReference type="InterPro" id="IPR036034">
    <property type="entry name" value="PDZ_sf"/>
</dbReference>
<keyword evidence="7" id="KW-1185">Reference proteome</keyword>
<dbReference type="SUPFAM" id="SSF50156">
    <property type="entry name" value="PDZ domain-like"/>
    <property type="match status" value="1"/>
</dbReference>
<feature type="region of interest" description="Disordered" evidence="3">
    <location>
        <begin position="535"/>
        <end position="586"/>
    </location>
</feature>
<protein>
    <submittedName>
        <fullName evidence="6">PDZ domain-containing protein</fullName>
    </submittedName>
</protein>
<dbReference type="InterPro" id="IPR009003">
    <property type="entry name" value="Peptidase_S1_PA"/>
</dbReference>
<dbReference type="InterPro" id="IPR051201">
    <property type="entry name" value="Chloro_Bact_Ser_Proteases"/>
</dbReference>
<feature type="compositionally biased region" description="Low complexity" evidence="3">
    <location>
        <begin position="33"/>
        <end position="57"/>
    </location>
</feature>
<dbReference type="PANTHER" id="PTHR43343">
    <property type="entry name" value="PEPTIDASE S12"/>
    <property type="match status" value="1"/>
</dbReference>
<dbReference type="CDD" id="cd06779">
    <property type="entry name" value="cpPDZ_Deg_HtrA-like"/>
    <property type="match status" value="1"/>
</dbReference>
<evidence type="ECO:0000313" key="6">
    <source>
        <dbReference type="EMBL" id="MBL0887468.1"/>
    </source>
</evidence>
<keyword evidence="2" id="KW-0378">Hydrolase</keyword>
<dbReference type="PANTHER" id="PTHR43343:SF3">
    <property type="entry name" value="PROTEASE DO-LIKE 8, CHLOROPLASTIC"/>
    <property type="match status" value="1"/>
</dbReference>
<dbReference type="InterPro" id="IPR001940">
    <property type="entry name" value="Peptidase_S1C"/>
</dbReference>
<dbReference type="EMBL" id="JABBYC010000029">
    <property type="protein sequence ID" value="MBL0887468.1"/>
    <property type="molecule type" value="Genomic_DNA"/>
</dbReference>
<feature type="compositionally biased region" description="Low complexity" evidence="3">
    <location>
        <begin position="68"/>
        <end position="122"/>
    </location>
</feature>
<feature type="compositionally biased region" description="Gly residues" evidence="3">
    <location>
        <begin position="554"/>
        <end position="567"/>
    </location>
</feature>
<proteinExistence type="predicted"/>
<dbReference type="SUPFAM" id="SSF50494">
    <property type="entry name" value="Trypsin-like serine proteases"/>
    <property type="match status" value="1"/>
</dbReference>
<feature type="compositionally biased region" description="Low complexity" evidence="3">
    <location>
        <begin position="540"/>
        <end position="553"/>
    </location>
</feature>
<feature type="domain" description="PDZ" evidence="5">
    <location>
        <begin position="431"/>
        <end position="523"/>
    </location>
</feature>
<gene>
    <name evidence="6" type="ORF">HGK34_14465</name>
</gene>
<sequence length="586" mass="57884">MKEGTVNTEQNPTPPQGQEPEAADAATPQHPEAPAQHPDAPDTTPAAQARAAQVPSAGVPTTSTPAVQRPAAQPTQQLPAAEQGATAPPAASPAGTQPPAAQQPATPPLAAQQAPAAQQPPSADRPGPGLASATAPVAEPQAGHPAGPGTPSDGANTYHNPYAAPATVTTPRRKDRRWVPVVSAAAAAAILASAGTAGAIALMGNDTQTASLADVGRTQQHAVPVSSTGNAPNWQAVTDAVSESVVSIQVATQQGAAEGSGVVIDSAGHVLTNNHVVSGAQQVQVTLADGRLYDAKVVGTDSATDLAVVQLEDAPDDLSPATLGDSDAVAVGDAVMAVGNPLGLANTATTGIVSALNRPVSASSRDGGNVVVTNAVQTDAAVNPGNSGGPLFNSSGEVIGINSSILTLSSSAQQSGSIGLGFAIPSNLASNISKQLIDNGSAQHAFLGVSLSDGTATADGVTRRGAKVENVVSGSPADGAGLKAGDVIVAIGDEPVDGAESLTAFVREHAAGESVTLTVVRSGETRQVSASLAVRDESDLGQQGQQGQDQQGQGQQGQGQGESGGSGSDQTDPGNIPGWLRDLFGN</sequence>
<keyword evidence="4" id="KW-1133">Transmembrane helix</keyword>
<keyword evidence="4" id="KW-0472">Membrane</keyword>
<feature type="transmembrane region" description="Helical" evidence="4">
    <location>
        <begin position="181"/>
        <end position="203"/>
    </location>
</feature>
<evidence type="ECO:0000256" key="4">
    <source>
        <dbReference type="SAM" id="Phobius"/>
    </source>
</evidence>
<dbReference type="PRINTS" id="PR00834">
    <property type="entry name" value="PROTEASES2C"/>
</dbReference>
<dbReference type="InterPro" id="IPR001478">
    <property type="entry name" value="PDZ"/>
</dbReference>
<reference evidence="6 7" key="1">
    <citation type="journal article" date="2021" name="Arch. Microbiol.">
        <title>Myceligenerans indicum sp. nov., an actinobacterium isolated from mangrove sediment of Sundarbans, India.</title>
        <authorList>
            <person name="Asha K."/>
            <person name="Bhadury P."/>
        </authorList>
    </citation>
    <scope>NUCLEOTIDE SEQUENCE [LARGE SCALE GENOMIC DNA]</scope>
    <source>
        <strain evidence="6 7">I2</strain>
    </source>
</reference>
<evidence type="ECO:0000256" key="3">
    <source>
        <dbReference type="SAM" id="MobiDB-lite"/>
    </source>
</evidence>
<dbReference type="Gene3D" id="2.30.42.10">
    <property type="match status" value="1"/>
</dbReference>
<evidence type="ECO:0000256" key="1">
    <source>
        <dbReference type="ARBA" id="ARBA00022670"/>
    </source>
</evidence>
<name>A0ABS1LMQ7_9MICO</name>
<keyword evidence="1" id="KW-0645">Protease</keyword>
<accession>A0ABS1LMQ7</accession>
<dbReference type="PROSITE" id="PS50106">
    <property type="entry name" value="PDZ"/>
    <property type="match status" value="1"/>
</dbReference>
<keyword evidence="4" id="KW-0812">Transmembrane</keyword>
<feature type="region of interest" description="Disordered" evidence="3">
    <location>
        <begin position="1"/>
        <end position="174"/>
    </location>
</feature>
<evidence type="ECO:0000313" key="7">
    <source>
        <dbReference type="Proteomes" id="UP000675409"/>
    </source>
</evidence>
<evidence type="ECO:0000259" key="5">
    <source>
        <dbReference type="PROSITE" id="PS50106"/>
    </source>
</evidence>
<dbReference type="Proteomes" id="UP000675409">
    <property type="component" value="Unassembled WGS sequence"/>
</dbReference>
<comment type="caution">
    <text evidence="6">The sequence shown here is derived from an EMBL/GenBank/DDBJ whole genome shotgun (WGS) entry which is preliminary data.</text>
</comment>
<dbReference type="SMART" id="SM00228">
    <property type="entry name" value="PDZ"/>
    <property type="match status" value="1"/>
</dbReference>
<feature type="compositionally biased region" description="Polar residues" evidence="3">
    <location>
        <begin position="1"/>
        <end position="11"/>
    </location>
</feature>
<dbReference type="Pfam" id="PF13365">
    <property type="entry name" value="Trypsin_2"/>
    <property type="match status" value="1"/>
</dbReference>
<organism evidence="6 7">
    <name type="scientific">Myceligenerans indicum</name>
    <dbReference type="NCBI Taxonomy" id="2593663"/>
    <lineage>
        <taxon>Bacteria</taxon>
        <taxon>Bacillati</taxon>
        <taxon>Actinomycetota</taxon>
        <taxon>Actinomycetes</taxon>
        <taxon>Micrococcales</taxon>
        <taxon>Promicromonosporaceae</taxon>
        <taxon>Myceligenerans</taxon>
    </lineage>
</organism>
<evidence type="ECO:0000256" key="2">
    <source>
        <dbReference type="ARBA" id="ARBA00022801"/>
    </source>
</evidence>
<dbReference type="Gene3D" id="2.40.10.120">
    <property type="match status" value="1"/>
</dbReference>
<dbReference type="Pfam" id="PF13180">
    <property type="entry name" value="PDZ_2"/>
    <property type="match status" value="1"/>
</dbReference>